<dbReference type="Gene3D" id="3.40.50.720">
    <property type="entry name" value="NAD(P)-binding Rossmann-like Domain"/>
    <property type="match status" value="2"/>
</dbReference>
<dbReference type="SUPFAM" id="SSF51735">
    <property type="entry name" value="NAD(P)-binding Rossmann-fold domains"/>
    <property type="match status" value="1"/>
</dbReference>
<feature type="domain" description="NAD-dependent epimerase/dehydratase" evidence="2">
    <location>
        <begin position="14"/>
        <end position="215"/>
    </location>
</feature>
<dbReference type="KEGG" id="bmx:BMS_0383"/>
<dbReference type="PATRIC" id="fig|862908.3.peg.366"/>
<gene>
    <name evidence="3" type="primary">prt</name>
    <name evidence="3" type="ordered locus">BMS_0383</name>
</gene>
<proteinExistence type="inferred from homology"/>
<organism evidence="3 4">
    <name type="scientific">Halobacteriovorax marinus (strain ATCC BAA-682 / DSM 15412 / SJ)</name>
    <name type="common">Bacteriovorax marinus</name>
    <dbReference type="NCBI Taxonomy" id="862908"/>
    <lineage>
        <taxon>Bacteria</taxon>
        <taxon>Pseudomonadati</taxon>
        <taxon>Bdellovibrionota</taxon>
        <taxon>Bacteriovoracia</taxon>
        <taxon>Bacteriovoracales</taxon>
        <taxon>Halobacteriovoraceae</taxon>
        <taxon>Halobacteriovorax</taxon>
    </lineage>
</organism>
<dbReference type="Pfam" id="PF01370">
    <property type="entry name" value="Epimerase"/>
    <property type="match status" value="1"/>
</dbReference>
<dbReference type="Proteomes" id="UP000008963">
    <property type="component" value="Chromosome"/>
</dbReference>
<dbReference type="HOGENOM" id="CLU_007383_1_7_7"/>
<evidence type="ECO:0000313" key="4">
    <source>
        <dbReference type="Proteomes" id="UP000008963"/>
    </source>
</evidence>
<dbReference type="AlphaFoldDB" id="E1X3W1"/>
<accession>E1X3W1</accession>
<dbReference type="RefSeq" id="WP_014243089.1">
    <property type="nucleotide sequence ID" value="NC_016620.1"/>
</dbReference>
<dbReference type="OrthoDB" id="9787292at2"/>
<dbReference type="InterPro" id="IPR036291">
    <property type="entry name" value="NAD(P)-bd_dom_sf"/>
</dbReference>
<evidence type="ECO:0000259" key="2">
    <source>
        <dbReference type="Pfam" id="PF01370"/>
    </source>
</evidence>
<dbReference type="InterPro" id="IPR001509">
    <property type="entry name" value="Epimerase_deHydtase"/>
</dbReference>
<keyword evidence="4" id="KW-1185">Reference proteome</keyword>
<dbReference type="STRING" id="862908.BMS_0383"/>
<dbReference type="EMBL" id="FQ312005">
    <property type="protein sequence ID" value="CBW25301.1"/>
    <property type="molecule type" value="Genomic_DNA"/>
</dbReference>
<dbReference type="Gene3D" id="3.90.25.10">
    <property type="entry name" value="UDP-galactose 4-epimerase, domain 1"/>
    <property type="match status" value="1"/>
</dbReference>
<name>E1X3W1_HALMS</name>
<sequence>MQKRSHLLGQSKRALVSGGTGFLGSHVSRFLLSIGFSVTIIIRKSSSLSRLEDVSDQLSYILIDDLNSIEPSYDYFFHLATCYGRNGETNSEMEAINISFPMMVIEKLSENCVIYNFGTSLSSDVNFYAKSKNKFYSKLTSEYSSRTIVNLKLEHFFGPKDGSFIEFLVRSFQEKVNSIRLTKGEQIRDFIYYKDVISALHYILKSDNSGDYSIGSGREILLKDVVVKIKEIVGNSVTQLRWGDVPYRENEVMYSVANTKRLTDIGWAAEFSLEEGIRDLLKEK</sequence>
<comment type="similarity">
    <text evidence="1">Belongs to the NAD(P)-dependent epimerase/dehydratase family.</text>
</comment>
<dbReference type="PANTHER" id="PTHR43000">
    <property type="entry name" value="DTDP-D-GLUCOSE 4,6-DEHYDRATASE-RELATED"/>
    <property type="match status" value="1"/>
</dbReference>
<reference evidence="4" key="1">
    <citation type="journal article" date="2013" name="ISME J.">
        <title>A small predatory core genome in the divergent marine Bacteriovorax marinus SJ and the terrestrial Bdellovibrio bacteriovorus.</title>
        <authorList>
            <person name="Crossman L.C."/>
            <person name="Chen H."/>
            <person name="Cerdeno-Tarraga A.M."/>
            <person name="Brooks K."/>
            <person name="Quail M.A."/>
            <person name="Pineiro S.A."/>
            <person name="Hobley L."/>
            <person name="Sockett R.E."/>
            <person name="Bentley S.D."/>
            <person name="Parkhill J."/>
            <person name="Williams H.N."/>
            <person name="Stine O.C."/>
        </authorList>
    </citation>
    <scope>NUCLEOTIDE SEQUENCE [LARGE SCALE GENOMIC DNA]</scope>
    <source>
        <strain evidence="4">ATCC BAA-682 / DSM 15412 / SJ</strain>
    </source>
</reference>
<evidence type="ECO:0000313" key="3">
    <source>
        <dbReference type="EMBL" id="CBW25301.1"/>
    </source>
</evidence>
<protein>
    <submittedName>
        <fullName evidence="3">Paratose synthase</fullName>
    </submittedName>
</protein>
<evidence type="ECO:0000256" key="1">
    <source>
        <dbReference type="ARBA" id="ARBA00007637"/>
    </source>
</evidence>
<dbReference type="eggNOG" id="COG0451">
    <property type="taxonomic scope" value="Bacteria"/>
</dbReference>